<dbReference type="RefSeq" id="WP_146445505.1">
    <property type="nucleotide sequence ID" value="NZ_SJPR01000003.1"/>
</dbReference>
<dbReference type="EMBL" id="SJPR01000003">
    <property type="protein sequence ID" value="TWT97010.1"/>
    <property type="molecule type" value="Genomic_DNA"/>
</dbReference>
<protein>
    <submittedName>
        <fullName evidence="2">Uncharacterized protein</fullName>
    </submittedName>
</protein>
<feature type="compositionally biased region" description="Pro residues" evidence="1">
    <location>
        <begin position="59"/>
        <end position="69"/>
    </location>
</feature>
<accession>A0A5C6AC66</accession>
<comment type="caution">
    <text evidence="2">The sequence shown here is derived from an EMBL/GenBank/DDBJ whole genome shotgun (WGS) entry which is preliminary data.</text>
</comment>
<organism evidence="2 3">
    <name type="scientific">Botrimarina colliarenosi</name>
    <dbReference type="NCBI Taxonomy" id="2528001"/>
    <lineage>
        <taxon>Bacteria</taxon>
        <taxon>Pseudomonadati</taxon>
        <taxon>Planctomycetota</taxon>
        <taxon>Planctomycetia</taxon>
        <taxon>Pirellulales</taxon>
        <taxon>Lacipirellulaceae</taxon>
        <taxon>Botrimarina</taxon>
    </lineage>
</organism>
<evidence type="ECO:0000256" key="1">
    <source>
        <dbReference type="SAM" id="MobiDB-lite"/>
    </source>
</evidence>
<dbReference type="InterPro" id="IPR027417">
    <property type="entry name" value="P-loop_NTPase"/>
</dbReference>
<evidence type="ECO:0000313" key="3">
    <source>
        <dbReference type="Proteomes" id="UP000317421"/>
    </source>
</evidence>
<dbReference type="SUPFAM" id="SSF52540">
    <property type="entry name" value="P-loop containing nucleoside triphosphate hydrolases"/>
    <property type="match status" value="1"/>
</dbReference>
<keyword evidence="3" id="KW-1185">Reference proteome</keyword>
<gene>
    <name evidence="2" type="ORF">Pla108_27870</name>
</gene>
<name>A0A5C6AC66_9BACT</name>
<evidence type="ECO:0000313" key="2">
    <source>
        <dbReference type="EMBL" id="TWT97010.1"/>
    </source>
</evidence>
<feature type="region of interest" description="Disordered" evidence="1">
    <location>
        <begin position="43"/>
        <end position="71"/>
    </location>
</feature>
<reference evidence="2 3" key="1">
    <citation type="submission" date="2019-02" db="EMBL/GenBank/DDBJ databases">
        <title>Deep-cultivation of Planctomycetes and their phenomic and genomic characterization uncovers novel biology.</title>
        <authorList>
            <person name="Wiegand S."/>
            <person name="Jogler M."/>
            <person name="Boedeker C."/>
            <person name="Pinto D."/>
            <person name="Vollmers J."/>
            <person name="Rivas-Marin E."/>
            <person name="Kohn T."/>
            <person name="Peeters S.H."/>
            <person name="Heuer A."/>
            <person name="Rast P."/>
            <person name="Oberbeckmann S."/>
            <person name="Bunk B."/>
            <person name="Jeske O."/>
            <person name="Meyerdierks A."/>
            <person name="Storesund J.E."/>
            <person name="Kallscheuer N."/>
            <person name="Luecker S."/>
            <person name="Lage O.M."/>
            <person name="Pohl T."/>
            <person name="Merkel B.J."/>
            <person name="Hornburger P."/>
            <person name="Mueller R.-W."/>
            <person name="Bruemmer F."/>
            <person name="Labrenz M."/>
            <person name="Spormann A.M."/>
            <person name="Op Den Camp H."/>
            <person name="Overmann J."/>
            <person name="Amann R."/>
            <person name="Jetten M.S.M."/>
            <person name="Mascher T."/>
            <person name="Medema M.H."/>
            <person name="Devos D.P."/>
            <person name="Kaster A.-K."/>
            <person name="Ovreas L."/>
            <person name="Rohde M."/>
            <person name="Galperin M.Y."/>
            <person name="Jogler C."/>
        </authorList>
    </citation>
    <scope>NUCLEOTIDE SEQUENCE [LARGE SCALE GENOMIC DNA]</scope>
    <source>
        <strain evidence="2 3">Pla108</strain>
    </source>
</reference>
<sequence>MSHTDRAFIAALQQASAAAPPNGFALGGPHYVSAQSVETTAKAPLSAHLAKRRAERQQPEPPKVDPPAAQPAVACPPERFTPGIELESLSWPAVAQQLAHAGRDALLEVLTNLAEQTPSATPVVALVGARPGVGATTTLLALARIVGGAGGKTAILDLTAEAGAAAQLGVRRIAGVSPTFDPRSIDDLAIVSREDQTTVVALGPDASPAIVQSASTRLAGAHDLVLIDAGPAAVAATRLGLGVMAVVIDAAPSDSTAIAACQKALAAVGVAGIVETFAAVG</sequence>
<dbReference type="Gene3D" id="3.40.50.300">
    <property type="entry name" value="P-loop containing nucleotide triphosphate hydrolases"/>
    <property type="match status" value="1"/>
</dbReference>
<dbReference type="AlphaFoldDB" id="A0A5C6AC66"/>
<dbReference type="OrthoDB" id="7786248at2"/>
<proteinExistence type="predicted"/>
<dbReference type="Proteomes" id="UP000317421">
    <property type="component" value="Unassembled WGS sequence"/>
</dbReference>